<evidence type="ECO:0000256" key="2">
    <source>
        <dbReference type="ARBA" id="ARBA00010199"/>
    </source>
</evidence>
<comment type="subcellular location">
    <subcellularLocation>
        <location evidence="1">Membrane</location>
        <topology evidence="1">Multi-pass membrane protein</topology>
    </subcellularLocation>
</comment>
<dbReference type="GO" id="GO:0042910">
    <property type="term" value="F:xenobiotic transmembrane transporter activity"/>
    <property type="evidence" value="ECO:0007669"/>
    <property type="project" value="InterPro"/>
</dbReference>
<gene>
    <name evidence="8" type="ORF">KC19_1G248300</name>
</gene>
<dbReference type="InterPro" id="IPR045069">
    <property type="entry name" value="MATE_euk"/>
</dbReference>
<feature type="compositionally biased region" description="Polar residues" evidence="7">
    <location>
        <begin position="11"/>
        <end position="20"/>
    </location>
</feature>
<name>A0A8T0JCF8_CERPU</name>
<proteinExistence type="inferred from homology"/>
<dbReference type="CDD" id="cd13132">
    <property type="entry name" value="MATE_eukaryotic"/>
    <property type="match status" value="1"/>
</dbReference>
<dbReference type="GO" id="GO:1990961">
    <property type="term" value="P:xenobiotic detoxification by transmembrane export across the plasma membrane"/>
    <property type="evidence" value="ECO:0007669"/>
    <property type="project" value="InterPro"/>
</dbReference>
<feature type="transmembrane region" description="Helical" evidence="6">
    <location>
        <begin position="254"/>
        <end position="281"/>
    </location>
</feature>
<evidence type="ECO:0000256" key="1">
    <source>
        <dbReference type="ARBA" id="ARBA00004141"/>
    </source>
</evidence>
<dbReference type="GO" id="GO:0015297">
    <property type="term" value="F:antiporter activity"/>
    <property type="evidence" value="ECO:0007669"/>
    <property type="project" value="InterPro"/>
</dbReference>
<feature type="transmembrane region" description="Helical" evidence="6">
    <location>
        <begin position="145"/>
        <end position="169"/>
    </location>
</feature>
<evidence type="ECO:0000313" key="9">
    <source>
        <dbReference type="Proteomes" id="UP000822688"/>
    </source>
</evidence>
<comment type="caution">
    <text evidence="8">The sequence shown here is derived from an EMBL/GenBank/DDBJ whole genome shotgun (WGS) entry which is preliminary data.</text>
</comment>
<feature type="transmembrane region" description="Helical" evidence="6">
    <location>
        <begin position="190"/>
        <end position="213"/>
    </location>
</feature>
<protein>
    <recommendedName>
        <fullName evidence="6">Protein DETOXIFICATION</fullName>
    </recommendedName>
    <alternativeName>
        <fullName evidence="6">Multidrug and toxic compound extrusion protein</fullName>
    </alternativeName>
</protein>
<sequence>MSSPMGIPTLGRSNSKLAKSPASSLVSSFPARGGFFRTHSQPEDQQAFLRSYSSNRRSQDFGQGAQEPLLQTSWSQKDDAERALQLGGAEALRVPEKLTVWQELVRQCWLAGPMVAVNLLQYSITVVSVAFVGHLGELELASASIASSLAGVLGYYVLLGMGSALETLCGQAYGAGSMHHHMLGVFLQRALVVLYGACIPISFLFIYMEHILLLLGQDPDISMKAGEYALCLLPSLYAYALLQPVVKFLQTQSVVFPMMICSAVTLCLHVGILHTLIYTLGLGYRGAALGTSVSFWINAILLVSYVKFSGVCKHTWKGFTKDAFVDLREFLSLAIPSCIMICLEYWCFEILVILAGLLPNPQLELATLSVCLSTTSLNYMIPFGLSAAASTRVSNELGAGDAPAAKQAVVSVVSLSAVQALLISSILLSLRHKWGWLFSGDAEVVDMVAQIMPFLAFIALLDGIQGVLSGVARGCGWQELGAIVNLGAFYGVGVPISVILAFVFNFGGRGLFIGLICGLGTQTLILLYVTFRTDWEKQVLKATARVLHNEEDMLDKGNDSS</sequence>
<feature type="transmembrane region" description="Helical" evidence="6">
    <location>
        <begin position="510"/>
        <end position="531"/>
    </location>
</feature>
<keyword evidence="9" id="KW-1185">Reference proteome</keyword>
<dbReference type="Pfam" id="PF01554">
    <property type="entry name" value="MatE"/>
    <property type="match status" value="2"/>
</dbReference>
<feature type="transmembrane region" description="Helical" evidence="6">
    <location>
        <begin position="330"/>
        <end position="359"/>
    </location>
</feature>
<keyword evidence="3 6" id="KW-0812">Transmembrane</keyword>
<dbReference type="AlphaFoldDB" id="A0A8T0JCF8"/>
<dbReference type="Proteomes" id="UP000822688">
    <property type="component" value="Chromosome 1"/>
</dbReference>
<evidence type="ECO:0000256" key="3">
    <source>
        <dbReference type="ARBA" id="ARBA00022692"/>
    </source>
</evidence>
<accession>A0A8T0JCF8</accession>
<dbReference type="EMBL" id="CM026421">
    <property type="protein sequence ID" value="KAG0592391.1"/>
    <property type="molecule type" value="Genomic_DNA"/>
</dbReference>
<evidence type="ECO:0000256" key="6">
    <source>
        <dbReference type="RuleBase" id="RU004914"/>
    </source>
</evidence>
<feature type="region of interest" description="Disordered" evidence="7">
    <location>
        <begin position="1"/>
        <end position="20"/>
    </location>
</feature>
<feature type="transmembrane region" description="Helical" evidence="6">
    <location>
        <begin position="365"/>
        <end position="387"/>
    </location>
</feature>
<keyword evidence="5 6" id="KW-0472">Membrane</keyword>
<feature type="transmembrane region" description="Helical" evidence="6">
    <location>
        <begin position="480"/>
        <end position="504"/>
    </location>
</feature>
<evidence type="ECO:0000256" key="4">
    <source>
        <dbReference type="ARBA" id="ARBA00022989"/>
    </source>
</evidence>
<evidence type="ECO:0000256" key="5">
    <source>
        <dbReference type="ARBA" id="ARBA00023136"/>
    </source>
</evidence>
<keyword evidence="4 6" id="KW-1133">Transmembrane helix</keyword>
<feature type="transmembrane region" description="Helical" evidence="6">
    <location>
        <begin position="448"/>
        <end position="468"/>
    </location>
</feature>
<dbReference type="NCBIfam" id="TIGR00797">
    <property type="entry name" value="matE"/>
    <property type="match status" value="1"/>
</dbReference>
<dbReference type="GO" id="GO:0016020">
    <property type="term" value="C:membrane"/>
    <property type="evidence" value="ECO:0007669"/>
    <property type="project" value="UniProtKB-SubCell"/>
</dbReference>
<evidence type="ECO:0000256" key="7">
    <source>
        <dbReference type="SAM" id="MobiDB-lite"/>
    </source>
</evidence>
<dbReference type="PANTHER" id="PTHR11206">
    <property type="entry name" value="MULTIDRUG RESISTANCE PROTEIN"/>
    <property type="match status" value="1"/>
</dbReference>
<feature type="transmembrane region" description="Helical" evidence="6">
    <location>
        <begin position="108"/>
        <end position="133"/>
    </location>
</feature>
<comment type="similarity">
    <text evidence="2 6">Belongs to the multi antimicrobial extrusion (MATE) (TC 2.A.66.1) family.</text>
</comment>
<dbReference type="InterPro" id="IPR002528">
    <property type="entry name" value="MATE_fam"/>
</dbReference>
<organism evidence="8 9">
    <name type="scientific">Ceratodon purpureus</name>
    <name type="common">Fire moss</name>
    <name type="synonym">Dicranum purpureum</name>
    <dbReference type="NCBI Taxonomy" id="3225"/>
    <lineage>
        <taxon>Eukaryota</taxon>
        <taxon>Viridiplantae</taxon>
        <taxon>Streptophyta</taxon>
        <taxon>Embryophyta</taxon>
        <taxon>Bryophyta</taxon>
        <taxon>Bryophytina</taxon>
        <taxon>Bryopsida</taxon>
        <taxon>Dicranidae</taxon>
        <taxon>Pseudoditrichales</taxon>
        <taxon>Ditrichaceae</taxon>
        <taxon>Ceratodon</taxon>
    </lineage>
</organism>
<feature type="transmembrane region" description="Helical" evidence="6">
    <location>
        <begin position="408"/>
        <end position="428"/>
    </location>
</feature>
<feature type="transmembrane region" description="Helical" evidence="6">
    <location>
        <begin position="287"/>
        <end position="309"/>
    </location>
</feature>
<evidence type="ECO:0000313" key="8">
    <source>
        <dbReference type="EMBL" id="KAG0592391.1"/>
    </source>
</evidence>
<reference evidence="8" key="1">
    <citation type="submission" date="2020-06" db="EMBL/GenBank/DDBJ databases">
        <title>WGS assembly of Ceratodon purpureus strain R40.</title>
        <authorList>
            <person name="Carey S.B."/>
            <person name="Jenkins J."/>
            <person name="Shu S."/>
            <person name="Lovell J.T."/>
            <person name="Sreedasyam A."/>
            <person name="Maumus F."/>
            <person name="Tiley G.P."/>
            <person name="Fernandez-Pozo N."/>
            <person name="Barry K."/>
            <person name="Chen C."/>
            <person name="Wang M."/>
            <person name="Lipzen A."/>
            <person name="Daum C."/>
            <person name="Saski C.A."/>
            <person name="Payton A.C."/>
            <person name="Mcbreen J.C."/>
            <person name="Conrad R.E."/>
            <person name="Kollar L.M."/>
            <person name="Olsson S."/>
            <person name="Huttunen S."/>
            <person name="Landis J.B."/>
            <person name="Wickett N.J."/>
            <person name="Johnson M.G."/>
            <person name="Rensing S.A."/>
            <person name="Grimwood J."/>
            <person name="Schmutz J."/>
            <person name="Mcdaniel S.F."/>
        </authorList>
    </citation>
    <scope>NUCLEOTIDE SEQUENCE</scope>
    <source>
        <strain evidence="8">R40</strain>
    </source>
</reference>